<accession>A0A1S1R5M9</accession>
<dbReference type="RefSeq" id="WP_071060313.1">
    <property type="nucleotide sequence ID" value="NZ_MAXA01000051.1"/>
</dbReference>
<keyword evidence="5" id="KW-0560">Oxidoreductase</keyword>
<feature type="domain" description="Enoyl reductase (ER)" evidence="8">
    <location>
        <begin position="10"/>
        <end position="357"/>
    </location>
</feature>
<evidence type="ECO:0000313" key="10">
    <source>
        <dbReference type="Proteomes" id="UP000179769"/>
    </source>
</evidence>
<keyword evidence="3 7" id="KW-0479">Metal-binding</keyword>
<dbReference type="OrthoDB" id="334894at2"/>
<comment type="cofactor">
    <cofactor evidence="1 7">
        <name>Zn(2+)</name>
        <dbReference type="ChEBI" id="CHEBI:29105"/>
    </cofactor>
</comment>
<dbReference type="GO" id="GO:0046294">
    <property type="term" value="P:formaldehyde catabolic process"/>
    <property type="evidence" value="ECO:0007669"/>
    <property type="project" value="TreeGrafter"/>
</dbReference>
<dbReference type="FunFam" id="3.40.50.720:FF:000003">
    <property type="entry name" value="S-(hydroxymethyl)glutathione dehydrogenase"/>
    <property type="match status" value="1"/>
</dbReference>
<dbReference type="GO" id="GO:0051903">
    <property type="term" value="F:S-(hydroxymethyl)glutathione dehydrogenase [NAD(P)+] activity"/>
    <property type="evidence" value="ECO:0007669"/>
    <property type="project" value="TreeGrafter"/>
</dbReference>
<dbReference type="PANTHER" id="PTHR43880:SF12">
    <property type="entry name" value="ALCOHOL DEHYDROGENASE CLASS-3"/>
    <property type="match status" value="1"/>
</dbReference>
<protein>
    <submittedName>
        <fullName evidence="9">Alcohol dehydrogenase</fullName>
    </submittedName>
</protein>
<dbReference type="InterPro" id="IPR020843">
    <property type="entry name" value="ER"/>
</dbReference>
<proteinExistence type="inferred from homology"/>
<keyword evidence="4 7" id="KW-0862">Zinc</keyword>
<keyword evidence="10" id="KW-1185">Reference proteome</keyword>
<dbReference type="Proteomes" id="UP000179769">
    <property type="component" value="Unassembled WGS sequence"/>
</dbReference>
<evidence type="ECO:0000256" key="4">
    <source>
        <dbReference type="ARBA" id="ARBA00022833"/>
    </source>
</evidence>
<dbReference type="InterPro" id="IPR013149">
    <property type="entry name" value="ADH-like_C"/>
</dbReference>
<evidence type="ECO:0000256" key="5">
    <source>
        <dbReference type="ARBA" id="ARBA00023002"/>
    </source>
</evidence>
<keyword evidence="6" id="KW-0520">NAD</keyword>
<evidence type="ECO:0000259" key="8">
    <source>
        <dbReference type="SMART" id="SM00829"/>
    </source>
</evidence>
<dbReference type="InterPro" id="IPR002328">
    <property type="entry name" value="ADH_Zn_CS"/>
</dbReference>
<dbReference type="Pfam" id="PF08240">
    <property type="entry name" value="ADH_N"/>
    <property type="match status" value="1"/>
</dbReference>
<dbReference type="Pfam" id="PF00107">
    <property type="entry name" value="ADH_zinc_N"/>
    <property type="match status" value="1"/>
</dbReference>
<evidence type="ECO:0000256" key="2">
    <source>
        <dbReference type="ARBA" id="ARBA00008072"/>
    </source>
</evidence>
<name>A0A1S1R5M9_9ACTN</name>
<dbReference type="PANTHER" id="PTHR43880">
    <property type="entry name" value="ALCOHOL DEHYDROGENASE"/>
    <property type="match status" value="1"/>
</dbReference>
<dbReference type="SMART" id="SM00829">
    <property type="entry name" value="PKS_ER"/>
    <property type="match status" value="1"/>
</dbReference>
<dbReference type="CDD" id="cd08278">
    <property type="entry name" value="benzyl_alcohol_DH"/>
    <property type="match status" value="1"/>
</dbReference>
<dbReference type="GO" id="GO:0005829">
    <property type="term" value="C:cytosol"/>
    <property type="evidence" value="ECO:0007669"/>
    <property type="project" value="TreeGrafter"/>
</dbReference>
<dbReference type="InterPro" id="IPR036291">
    <property type="entry name" value="NAD(P)-bd_dom_sf"/>
</dbReference>
<dbReference type="SUPFAM" id="SSF50129">
    <property type="entry name" value="GroES-like"/>
    <property type="match status" value="1"/>
</dbReference>
<evidence type="ECO:0000256" key="7">
    <source>
        <dbReference type="RuleBase" id="RU361277"/>
    </source>
</evidence>
<evidence type="ECO:0000313" key="9">
    <source>
        <dbReference type="EMBL" id="OHV41490.1"/>
    </source>
</evidence>
<dbReference type="EMBL" id="MAXA01000051">
    <property type="protein sequence ID" value="OHV41490.1"/>
    <property type="molecule type" value="Genomic_DNA"/>
</dbReference>
<reference evidence="10" key="1">
    <citation type="submission" date="2016-07" db="EMBL/GenBank/DDBJ databases">
        <title>Frankia sp. NRRL B-16219 Genome sequencing.</title>
        <authorList>
            <person name="Ghodhbane-Gtari F."/>
            <person name="Swanson E."/>
            <person name="Gueddou A."/>
            <person name="Louati M."/>
            <person name="Nouioui I."/>
            <person name="Hezbri K."/>
            <person name="Abebe-Akele F."/>
            <person name="Simpson S."/>
            <person name="Morris K."/>
            <person name="Thomas K."/>
            <person name="Gtari M."/>
            <person name="Tisa L.S."/>
        </authorList>
    </citation>
    <scope>NUCLEOTIDE SEQUENCE [LARGE SCALE GENOMIC DNA]</scope>
    <source>
        <strain evidence="10">NRRL B-16219</strain>
    </source>
</reference>
<dbReference type="Gene3D" id="3.90.180.10">
    <property type="entry name" value="Medium-chain alcohol dehydrogenases, catalytic domain"/>
    <property type="match status" value="1"/>
</dbReference>
<sequence length="366" mass="38250">MKATAAVLRRLDGSYELEEIVLAPPGPGELLVRVVGVGMCHSDLVPRRPKSFAPPPIVTGHEGAGVVEAVGEGVRRVSVGDHVVLSFDSCGDCRNCRKGLPPYCDTFLVRNMFGRRADGTTGARDAAGNAISSRWFGQSSFATHCLATERNAVLVDREQPLEKLGPLGCGMLTGAGSVLVGMKVTAGASFVVFGAGAVGMAAIMAAKVVGASPVVAVDLHQHRLELARELGATHVLNGTDADLVPRIRDLTDGGADFSFDTTANVESIANAVAVLRMAGHCGLVGVQSRPVTLGPMALVGKTVSGILEGGADPHVLVPRLIDLWRQGLFPFDRLIETFPLEAINAAEEATLSGKVIKPVLLPEKTT</sequence>
<dbReference type="InterPro" id="IPR011032">
    <property type="entry name" value="GroES-like_sf"/>
</dbReference>
<evidence type="ECO:0000256" key="1">
    <source>
        <dbReference type="ARBA" id="ARBA00001947"/>
    </source>
</evidence>
<dbReference type="PROSITE" id="PS00059">
    <property type="entry name" value="ADH_ZINC"/>
    <property type="match status" value="1"/>
</dbReference>
<dbReference type="AlphaFoldDB" id="A0A1S1R5M9"/>
<dbReference type="InterPro" id="IPR013154">
    <property type="entry name" value="ADH-like_N"/>
</dbReference>
<dbReference type="SUPFAM" id="SSF51735">
    <property type="entry name" value="NAD(P)-binding Rossmann-fold domains"/>
    <property type="match status" value="1"/>
</dbReference>
<comment type="caution">
    <text evidence="9">The sequence shown here is derived from an EMBL/GenBank/DDBJ whole genome shotgun (WGS) entry which is preliminary data.</text>
</comment>
<dbReference type="GO" id="GO:0008270">
    <property type="term" value="F:zinc ion binding"/>
    <property type="evidence" value="ECO:0007669"/>
    <property type="project" value="InterPro"/>
</dbReference>
<evidence type="ECO:0000256" key="6">
    <source>
        <dbReference type="ARBA" id="ARBA00023027"/>
    </source>
</evidence>
<evidence type="ECO:0000256" key="3">
    <source>
        <dbReference type="ARBA" id="ARBA00022723"/>
    </source>
</evidence>
<organism evidence="9 10">
    <name type="scientific">Parafrankia soli</name>
    <dbReference type="NCBI Taxonomy" id="2599596"/>
    <lineage>
        <taxon>Bacteria</taxon>
        <taxon>Bacillati</taxon>
        <taxon>Actinomycetota</taxon>
        <taxon>Actinomycetes</taxon>
        <taxon>Frankiales</taxon>
        <taxon>Frankiaceae</taxon>
        <taxon>Parafrankia</taxon>
    </lineage>
</organism>
<dbReference type="Gene3D" id="3.40.50.720">
    <property type="entry name" value="NAD(P)-binding Rossmann-like Domain"/>
    <property type="match status" value="1"/>
</dbReference>
<comment type="similarity">
    <text evidence="2 7">Belongs to the zinc-containing alcohol dehydrogenase family.</text>
</comment>
<gene>
    <name evidence="9" type="ORF">BBK14_32075</name>
</gene>